<feature type="transmembrane region" description="Helical" evidence="1">
    <location>
        <begin position="93"/>
        <end position="112"/>
    </location>
</feature>
<name>A0A4C1ST11_EUMVA</name>
<gene>
    <name evidence="2" type="ORF">EVAR_94940_1</name>
</gene>
<evidence type="ECO:0000313" key="3">
    <source>
        <dbReference type="Proteomes" id="UP000299102"/>
    </source>
</evidence>
<evidence type="ECO:0000313" key="2">
    <source>
        <dbReference type="EMBL" id="GBP05095.1"/>
    </source>
</evidence>
<keyword evidence="3" id="KW-1185">Reference proteome</keyword>
<dbReference type="Proteomes" id="UP000299102">
    <property type="component" value="Unassembled WGS sequence"/>
</dbReference>
<dbReference type="EMBL" id="BGZK01003858">
    <property type="protein sequence ID" value="GBP05095.1"/>
    <property type="molecule type" value="Genomic_DNA"/>
</dbReference>
<dbReference type="OrthoDB" id="7484912at2759"/>
<proteinExistence type="predicted"/>
<dbReference type="AlphaFoldDB" id="A0A4C1ST11"/>
<reference evidence="2 3" key="1">
    <citation type="journal article" date="2019" name="Commun. Biol.">
        <title>The bagworm genome reveals a unique fibroin gene that provides high tensile strength.</title>
        <authorList>
            <person name="Kono N."/>
            <person name="Nakamura H."/>
            <person name="Ohtoshi R."/>
            <person name="Tomita M."/>
            <person name="Numata K."/>
            <person name="Arakawa K."/>
        </authorList>
    </citation>
    <scope>NUCLEOTIDE SEQUENCE [LARGE SCALE GENOMIC DNA]</scope>
</reference>
<keyword evidence="1" id="KW-0812">Transmembrane</keyword>
<comment type="caution">
    <text evidence="2">The sequence shown here is derived from an EMBL/GenBank/DDBJ whole genome shotgun (WGS) entry which is preliminary data.</text>
</comment>
<protein>
    <submittedName>
        <fullName evidence="2">Uncharacterized protein</fullName>
    </submittedName>
</protein>
<organism evidence="2 3">
    <name type="scientific">Eumeta variegata</name>
    <name type="common">Bagworm moth</name>
    <name type="synonym">Eumeta japonica</name>
    <dbReference type="NCBI Taxonomy" id="151549"/>
    <lineage>
        <taxon>Eukaryota</taxon>
        <taxon>Metazoa</taxon>
        <taxon>Ecdysozoa</taxon>
        <taxon>Arthropoda</taxon>
        <taxon>Hexapoda</taxon>
        <taxon>Insecta</taxon>
        <taxon>Pterygota</taxon>
        <taxon>Neoptera</taxon>
        <taxon>Endopterygota</taxon>
        <taxon>Lepidoptera</taxon>
        <taxon>Glossata</taxon>
        <taxon>Ditrysia</taxon>
        <taxon>Tineoidea</taxon>
        <taxon>Psychidae</taxon>
        <taxon>Oiketicinae</taxon>
        <taxon>Eumeta</taxon>
    </lineage>
</organism>
<keyword evidence="1" id="KW-1133">Transmembrane helix</keyword>
<accession>A0A4C1ST11</accession>
<feature type="transmembrane region" description="Helical" evidence="1">
    <location>
        <begin position="41"/>
        <end position="63"/>
    </location>
</feature>
<keyword evidence="1" id="KW-0472">Membrane</keyword>
<evidence type="ECO:0000256" key="1">
    <source>
        <dbReference type="SAM" id="Phobius"/>
    </source>
</evidence>
<sequence length="166" mass="18430">MRCKRNVGGRRVVSLGAVSRDDGRQQGPVNKILVQASCPPYLVAVWVLLLIMTHALHCLVTVLTKALILSLKNACAYSVAGPKTVGRKKARRIVMHQIALTVTTGLLYIVYFSRTHFTHNSMVGGSQLQRYYYRDKAASELNLLDKDPLSLTKYNVDGIISQSKTK</sequence>